<dbReference type="GO" id="GO:0008289">
    <property type="term" value="F:lipid binding"/>
    <property type="evidence" value="ECO:0007669"/>
    <property type="project" value="UniProtKB-KW"/>
</dbReference>
<dbReference type="PANTHER" id="PTHR33434">
    <property type="entry name" value="DEGV DOMAIN-CONTAINING PROTEIN DR_1986-RELATED"/>
    <property type="match status" value="1"/>
</dbReference>
<comment type="caution">
    <text evidence="2">The sequence shown here is derived from an EMBL/GenBank/DDBJ whole genome shotgun (WGS) entry which is preliminary data.</text>
</comment>
<sequence length="281" mass="30807">MNKVKIVTDSSIQITAEEIKKYGITLVPLSIEIDGQQFIDGETITRQGFVQKMLVSKNLPKTSQPPLGRFVDTFKELGADGSKILAIHMTKGLSGTVEAARQAAQITGLDVTVVDSEFTDRALAFQVIEAAKLAQSGADVADILPVIEKIKNQTQLYMGIPNLDNILNGGRLGKVAASLSTFLKINIVIQLKDSKLGILKKGRGIKTIENYMDKVVQQINDNGDKIAEIGISYVDNITLPKRLEQQIHEKWPQLPILNEVTSPAITTHAGKGAFAIMYYYR</sequence>
<organism evidence="2 3">
    <name type="scientific">Bombilactobacillus bombi</name>
    <dbReference type="NCBI Taxonomy" id="1303590"/>
    <lineage>
        <taxon>Bacteria</taxon>
        <taxon>Bacillati</taxon>
        <taxon>Bacillota</taxon>
        <taxon>Bacilli</taxon>
        <taxon>Lactobacillales</taxon>
        <taxon>Lactobacillaceae</taxon>
        <taxon>Bombilactobacillus</taxon>
    </lineage>
</organism>
<evidence type="ECO:0000313" key="3">
    <source>
        <dbReference type="Proteomes" id="UP000284822"/>
    </source>
</evidence>
<dbReference type="InterPro" id="IPR043168">
    <property type="entry name" value="DegV_C"/>
</dbReference>
<protein>
    <submittedName>
        <fullName evidence="2">DegV family protein</fullName>
    </submittedName>
</protein>
<reference evidence="2 3" key="1">
    <citation type="submission" date="2018-07" db="EMBL/GenBank/DDBJ databases">
        <title>Genome sequences of six Lactobacillus spp. isolated from bumble bee guts.</title>
        <authorList>
            <person name="Motta E.V.S."/>
            <person name="Moran N.A."/>
        </authorList>
    </citation>
    <scope>NUCLEOTIDE SEQUENCE [LARGE SCALE GENOMIC DNA]</scope>
    <source>
        <strain evidence="2 3">LV-8.1</strain>
    </source>
</reference>
<gene>
    <name evidence="2" type="ORF">DS832_05585</name>
</gene>
<name>A0A3R6Z9D8_9LACO</name>
<evidence type="ECO:0000256" key="1">
    <source>
        <dbReference type="ARBA" id="ARBA00023121"/>
    </source>
</evidence>
<dbReference type="EMBL" id="QOCS01000009">
    <property type="protein sequence ID" value="RHW46956.1"/>
    <property type="molecule type" value="Genomic_DNA"/>
</dbReference>
<dbReference type="PANTHER" id="PTHR33434:SF8">
    <property type="entry name" value="DEGV DOMAIN-CONTAINING PROTEIN SPR1019"/>
    <property type="match status" value="1"/>
</dbReference>
<dbReference type="Proteomes" id="UP000284822">
    <property type="component" value="Unassembled WGS sequence"/>
</dbReference>
<dbReference type="RefSeq" id="WP_118910734.1">
    <property type="nucleotide sequence ID" value="NZ_QOCS01000009.1"/>
</dbReference>
<keyword evidence="1" id="KW-0446">Lipid-binding</keyword>
<dbReference type="Gene3D" id="3.30.1180.10">
    <property type="match status" value="1"/>
</dbReference>
<accession>A0A3R6Z9D8</accession>
<proteinExistence type="predicted"/>
<dbReference type="NCBIfam" id="TIGR00762">
    <property type="entry name" value="DegV"/>
    <property type="match status" value="1"/>
</dbReference>
<dbReference type="Gene3D" id="3.40.50.10170">
    <property type="match status" value="1"/>
</dbReference>
<dbReference type="InterPro" id="IPR003797">
    <property type="entry name" value="DegV"/>
</dbReference>
<dbReference type="InterPro" id="IPR050270">
    <property type="entry name" value="DegV_domain_contain"/>
</dbReference>
<dbReference type="PROSITE" id="PS51482">
    <property type="entry name" value="DEGV"/>
    <property type="match status" value="1"/>
</dbReference>
<dbReference type="SUPFAM" id="SSF82549">
    <property type="entry name" value="DAK1/DegV-like"/>
    <property type="match status" value="1"/>
</dbReference>
<evidence type="ECO:0000313" key="2">
    <source>
        <dbReference type="EMBL" id="RHW46956.1"/>
    </source>
</evidence>
<dbReference type="Pfam" id="PF02645">
    <property type="entry name" value="DegV"/>
    <property type="match status" value="1"/>
</dbReference>
<dbReference type="AlphaFoldDB" id="A0A3R6Z9D8"/>